<dbReference type="RefSeq" id="WP_265263610.1">
    <property type="nucleotide sequence ID" value="NZ_JAIHOM010000023.1"/>
</dbReference>
<proteinExistence type="predicted"/>
<dbReference type="Proteomes" id="UP001526426">
    <property type="component" value="Unassembled WGS sequence"/>
</dbReference>
<sequence>MTNQVTETDLKQKQPYYAPQVQCYGDIKTLTQSVAIRGNNDGAGPRAVPNRTI</sequence>
<protein>
    <submittedName>
        <fullName evidence="1">Uncharacterized protein</fullName>
    </submittedName>
</protein>
<gene>
    <name evidence="1" type="ORF">K4A83_06345</name>
</gene>
<dbReference type="EMBL" id="JAIHOM010000023">
    <property type="protein sequence ID" value="MCW6035891.1"/>
    <property type="molecule type" value="Genomic_DNA"/>
</dbReference>
<reference evidence="1 2" key="1">
    <citation type="submission" date="2021-08" db="EMBL/GenBank/DDBJ databases">
        <title>Draft genome sequence of Spirulina subsalsa with high tolerance to salinity and hype-accumulation of phycocyanin.</title>
        <authorList>
            <person name="Pei H."/>
            <person name="Jiang L."/>
        </authorList>
    </citation>
    <scope>NUCLEOTIDE SEQUENCE [LARGE SCALE GENOMIC DNA]</scope>
    <source>
        <strain evidence="1 2">FACHB-351</strain>
    </source>
</reference>
<organism evidence="1 2">
    <name type="scientific">Spirulina subsalsa FACHB-351</name>
    <dbReference type="NCBI Taxonomy" id="234711"/>
    <lineage>
        <taxon>Bacteria</taxon>
        <taxon>Bacillati</taxon>
        <taxon>Cyanobacteriota</taxon>
        <taxon>Cyanophyceae</taxon>
        <taxon>Spirulinales</taxon>
        <taxon>Spirulinaceae</taxon>
        <taxon>Spirulina</taxon>
    </lineage>
</organism>
<evidence type="ECO:0000313" key="1">
    <source>
        <dbReference type="EMBL" id="MCW6035891.1"/>
    </source>
</evidence>
<comment type="caution">
    <text evidence="1">The sequence shown here is derived from an EMBL/GenBank/DDBJ whole genome shotgun (WGS) entry which is preliminary data.</text>
</comment>
<accession>A0ABT3L309</accession>
<evidence type="ECO:0000313" key="2">
    <source>
        <dbReference type="Proteomes" id="UP001526426"/>
    </source>
</evidence>
<keyword evidence="2" id="KW-1185">Reference proteome</keyword>
<name>A0ABT3L309_9CYAN</name>